<accession>A0A7W4VKW8</accession>
<keyword evidence="1" id="KW-0732">Signal</keyword>
<protein>
    <submittedName>
        <fullName evidence="2">Uncharacterized protein</fullName>
    </submittedName>
</protein>
<feature type="signal peptide" evidence="1">
    <location>
        <begin position="1"/>
        <end position="22"/>
    </location>
</feature>
<name>A0A7W4VKW8_9HYPH</name>
<evidence type="ECO:0000313" key="2">
    <source>
        <dbReference type="EMBL" id="MBB3019001.1"/>
    </source>
</evidence>
<dbReference type="Proteomes" id="UP000532010">
    <property type="component" value="Unassembled WGS sequence"/>
</dbReference>
<keyword evidence="3" id="KW-1185">Reference proteome</keyword>
<evidence type="ECO:0000313" key="3">
    <source>
        <dbReference type="Proteomes" id="UP000532010"/>
    </source>
</evidence>
<dbReference type="AlphaFoldDB" id="A0A7W4VKW8"/>
<dbReference type="RefSeq" id="WP_183449666.1">
    <property type="nucleotide sequence ID" value="NZ_JACHWB010000002.1"/>
</dbReference>
<gene>
    <name evidence="2" type="ORF">FHR70_002055</name>
</gene>
<comment type="caution">
    <text evidence="2">The sequence shown here is derived from an EMBL/GenBank/DDBJ whole genome shotgun (WGS) entry which is preliminary data.</text>
</comment>
<feature type="chain" id="PRO_5031557681" evidence="1">
    <location>
        <begin position="23"/>
        <end position="96"/>
    </location>
</feature>
<proteinExistence type="predicted"/>
<organism evidence="2 3">
    <name type="scientific">Microvirga lupini</name>
    <dbReference type="NCBI Taxonomy" id="420324"/>
    <lineage>
        <taxon>Bacteria</taxon>
        <taxon>Pseudomonadati</taxon>
        <taxon>Pseudomonadota</taxon>
        <taxon>Alphaproteobacteria</taxon>
        <taxon>Hyphomicrobiales</taxon>
        <taxon>Methylobacteriaceae</taxon>
        <taxon>Microvirga</taxon>
    </lineage>
</organism>
<reference evidence="2 3" key="1">
    <citation type="submission" date="2020-08" db="EMBL/GenBank/DDBJ databases">
        <title>The Agave Microbiome: Exploring the role of microbial communities in plant adaptations to desert environments.</title>
        <authorList>
            <person name="Partida-Martinez L.P."/>
        </authorList>
    </citation>
    <scope>NUCLEOTIDE SEQUENCE [LARGE SCALE GENOMIC DNA]</scope>
    <source>
        <strain evidence="2 3">AT3.9</strain>
    </source>
</reference>
<evidence type="ECO:0000256" key="1">
    <source>
        <dbReference type="SAM" id="SignalP"/>
    </source>
</evidence>
<sequence>MASMKALALVAMSCLFAMPAIAHDWYPAWCCDEHDCRELIESRGETVTETAEGWRLWDGRLVGREHSRMSPDAKFHLCEEPTTRAIICFFAPQGAS</sequence>
<dbReference type="EMBL" id="JACHWB010000002">
    <property type="protein sequence ID" value="MBB3019001.1"/>
    <property type="molecule type" value="Genomic_DNA"/>
</dbReference>